<dbReference type="InterPro" id="IPR008391">
    <property type="entry name" value="AXE1_dom"/>
</dbReference>
<dbReference type="Pfam" id="PF05448">
    <property type="entry name" value="AXE1"/>
    <property type="match status" value="1"/>
</dbReference>
<sequence length="329" mass="36279">MTFEHDYPFDPSYGYNLDQLLSVAPPEAPADFERFWQARYARALTVAPNPRLAASELTHPDFCVQTLTYDSSEGFSIRGWLLTPRSQPPRCGFVLGHGYGGIAAPPFDLPYPDGVYLVPCFRGIGLSRRPPISENPIWHVLHDIHLRDRYILGGCVDDIWTGVTALLQLYPALAGHLGYLGISFGGGLGAMALAWDPRLARGHLNVPSFGHQPLRLQLPTVGSGAAVQRFAEEHGQMPDALRYFDAALSAWHIQQPMHIAAARFDPAVAPPGQFAVYNAIPGEKHLFVLEAGHFDYPSRARQDRELLEALTDFSRPLCATPANRADSDD</sequence>
<feature type="active site" description="Charge relay system" evidence="1">
    <location>
        <position position="265"/>
    </location>
</feature>
<gene>
    <name evidence="4" type="ORF">G3446_21075</name>
</gene>
<organism evidence="4 5">
    <name type="scientific">Thiorhodococcus minor</name>
    <dbReference type="NCBI Taxonomy" id="57489"/>
    <lineage>
        <taxon>Bacteria</taxon>
        <taxon>Pseudomonadati</taxon>
        <taxon>Pseudomonadota</taxon>
        <taxon>Gammaproteobacteria</taxon>
        <taxon>Chromatiales</taxon>
        <taxon>Chromatiaceae</taxon>
        <taxon>Thiorhodococcus</taxon>
    </lineage>
</organism>
<feature type="active site" description="Charge relay system" evidence="1">
    <location>
        <position position="293"/>
    </location>
</feature>
<dbReference type="Gene3D" id="3.40.50.1820">
    <property type="entry name" value="alpha/beta hydrolase"/>
    <property type="match status" value="1"/>
</dbReference>
<dbReference type="EMBL" id="JAAIJQ010000085">
    <property type="protein sequence ID" value="NEV64343.1"/>
    <property type="molecule type" value="Genomic_DNA"/>
</dbReference>
<name>A0A6M0K5X4_9GAMM</name>
<dbReference type="GO" id="GO:0052689">
    <property type="term" value="F:carboxylic ester hydrolase activity"/>
    <property type="evidence" value="ECO:0007669"/>
    <property type="project" value="TreeGrafter"/>
</dbReference>
<dbReference type="Proteomes" id="UP000483379">
    <property type="component" value="Unassembled WGS sequence"/>
</dbReference>
<feature type="active site" description="Nucleophile" evidence="1">
    <location>
        <position position="183"/>
    </location>
</feature>
<dbReference type="InterPro" id="IPR039069">
    <property type="entry name" value="CE7"/>
</dbReference>
<evidence type="ECO:0000256" key="2">
    <source>
        <dbReference type="PIRSR" id="PIRSR639069-2"/>
    </source>
</evidence>
<comment type="caution">
    <text evidence="4">The sequence shown here is derived from an EMBL/GenBank/DDBJ whole genome shotgun (WGS) entry which is preliminary data.</text>
</comment>
<feature type="binding site" evidence="2">
    <location>
        <position position="99"/>
    </location>
    <ligand>
        <name>substrate</name>
    </ligand>
</feature>
<dbReference type="PANTHER" id="PTHR40111">
    <property type="entry name" value="CEPHALOSPORIN-C DEACETYLASE"/>
    <property type="match status" value="1"/>
</dbReference>
<evidence type="ECO:0000256" key="1">
    <source>
        <dbReference type="PIRSR" id="PIRSR639069-1"/>
    </source>
</evidence>
<dbReference type="InterPro" id="IPR029058">
    <property type="entry name" value="AB_hydrolase_fold"/>
</dbReference>
<evidence type="ECO:0000313" key="5">
    <source>
        <dbReference type="Proteomes" id="UP000483379"/>
    </source>
</evidence>
<dbReference type="SUPFAM" id="SSF53474">
    <property type="entry name" value="alpha/beta-Hydrolases"/>
    <property type="match status" value="1"/>
</dbReference>
<dbReference type="GO" id="GO:0005976">
    <property type="term" value="P:polysaccharide metabolic process"/>
    <property type="evidence" value="ECO:0007669"/>
    <property type="project" value="TreeGrafter"/>
</dbReference>
<reference evidence="4 5" key="1">
    <citation type="submission" date="2020-02" db="EMBL/GenBank/DDBJ databases">
        <title>Genome sequences of Thiorhodococcus mannitoliphagus and Thiorhodococcus minor, purple sulfur photosynthetic bacteria in the gammaproteobacterial family, Chromatiaceae.</title>
        <authorList>
            <person name="Aviles F.A."/>
            <person name="Meyer T.E."/>
            <person name="Kyndt J.A."/>
        </authorList>
    </citation>
    <scope>NUCLEOTIDE SEQUENCE [LARGE SCALE GENOMIC DNA]</scope>
    <source>
        <strain evidence="4 5">DSM 11518</strain>
    </source>
</reference>
<proteinExistence type="predicted"/>
<protein>
    <submittedName>
        <fullName evidence="4">Deacetylase</fullName>
    </submittedName>
</protein>
<evidence type="ECO:0000313" key="4">
    <source>
        <dbReference type="EMBL" id="NEV64343.1"/>
    </source>
</evidence>
<keyword evidence="5" id="KW-1185">Reference proteome</keyword>
<dbReference type="PANTHER" id="PTHR40111:SF1">
    <property type="entry name" value="CEPHALOSPORIN-C DEACETYLASE"/>
    <property type="match status" value="1"/>
</dbReference>
<accession>A0A6M0K5X4</accession>
<evidence type="ECO:0000259" key="3">
    <source>
        <dbReference type="Pfam" id="PF05448"/>
    </source>
</evidence>
<dbReference type="AlphaFoldDB" id="A0A6M0K5X4"/>
<feature type="domain" description="Acetyl xylan esterase" evidence="3">
    <location>
        <begin position="27"/>
        <end position="296"/>
    </location>
</feature>